<keyword evidence="3" id="KW-1185">Reference proteome</keyword>
<evidence type="ECO:0000313" key="3">
    <source>
        <dbReference type="Proteomes" id="UP000007575"/>
    </source>
</evidence>
<dbReference type="RefSeq" id="WP_014686823.1">
    <property type="nucleotide sequence ID" value="NC_017791.1"/>
</dbReference>
<evidence type="ECO:0000256" key="1">
    <source>
        <dbReference type="SAM" id="MobiDB-lite"/>
    </source>
</evidence>
<sequence length="136" mass="15440">MTPFDDLKQRDDQRRQAPAAALGEPNPDFCDAYGQLLVPYLSPSWRETMLVGALGELELEDQARTIYLLLLRRLPDLTLDEFLDLCGPDEFPVWWRATRPPQPEGPGEEAEGKPTGRASSRRSPWRSQLSAGWMSR</sequence>
<reference evidence="2 3" key="1">
    <citation type="journal article" date="2012" name="PLoS ONE">
        <title>Genome sequence and transcriptome analysis of the radioresistant bacterium Deinococcus gobiensis: insights into the extreme environmental adaptations.</title>
        <authorList>
            <person name="Yuan M."/>
            <person name="Chen M."/>
            <person name="Zhang W."/>
            <person name="Lu W."/>
            <person name="Wang J."/>
            <person name="Yang M."/>
            <person name="Zhao P."/>
            <person name="Tang R."/>
            <person name="Li X."/>
            <person name="Hao Y."/>
            <person name="Zhou Z."/>
            <person name="Zhan Y."/>
            <person name="Yu H."/>
            <person name="Teng C."/>
            <person name="Yan Y."/>
            <person name="Ping S."/>
            <person name="Wang Y."/>
            <person name="Lin M."/>
        </authorList>
    </citation>
    <scope>NUCLEOTIDE SEQUENCE [LARGE SCALE GENOMIC DNA]</scope>
    <source>
        <strain evidence="3">DSM 21396 / JCM 16679 / CGMCC 1.7299 / I-0</strain>
        <plasmid evidence="2">P2</plasmid>
    </source>
</reference>
<evidence type="ECO:0000313" key="2">
    <source>
        <dbReference type="EMBL" id="AFD27731.1"/>
    </source>
</evidence>
<name>H8H2I4_DEIGI</name>
<gene>
    <name evidence="2" type="ordered locus">DGo_PB0462</name>
</gene>
<dbReference type="PATRIC" id="fig|745776.4.peg.3751"/>
<keyword evidence="2" id="KW-0614">Plasmid</keyword>
<organism evidence="2 3">
    <name type="scientific">Deinococcus gobiensis (strain DSM 21396 / JCM 16679 / CGMCC 1.7299 / I-0)</name>
    <dbReference type="NCBI Taxonomy" id="745776"/>
    <lineage>
        <taxon>Bacteria</taxon>
        <taxon>Thermotogati</taxon>
        <taxon>Deinococcota</taxon>
        <taxon>Deinococci</taxon>
        <taxon>Deinococcales</taxon>
        <taxon>Deinococcaceae</taxon>
        <taxon>Deinococcus</taxon>
    </lineage>
</organism>
<proteinExistence type="predicted"/>
<dbReference type="EMBL" id="CP002193">
    <property type="protein sequence ID" value="AFD27731.1"/>
    <property type="molecule type" value="Genomic_DNA"/>
</dbReference>
<feature type="compositionally biased region" description="Basic and acidic residues" evidence="1">
    <location>
        <begin position="1"/>
        <end position="15"/>
    </location>
</feature>
<dbReference type="HOGENOM" id="CLU_1872025_0_0_0"/>
<dbReference type="KEGG" id="dgo:DGo_PB0462"/>
<dbReference type="OrthoDB" id="70876at2"/>
<dbReference type="AlphaFoldDB" id="H8H2I4"/>
<feature type="region of interest" description="Disordered" evidence="1">
    <location>
        <begin position="1"/>
        <end position="25"/>
    </location>
</feature>
<geneLocation type="plasmid" evidence="2 3">
    <name>P2</name>
</geneLocation>
<feature type="region of interest" description="Disordered" evidence="1">
    <location>
        <begin position="96"/>
        <end position="136"/>
    </location>
</feature>
<protein>
    <submittedName>
        <fullName evidence="2">Uncharacterized protein</fullName>
    </submittedName>
</protein>
<accession>H8H2I4</accession>
<dbReference type="Proteomes" id="UP000007575">
    <property type="component" value="Plasmid P2"/>
</dbReference>